<sequence length="128" mass="14603">MKTCSNDLPDPELTTRVCFAHNLHQLLYVRLLKHFKGSSSETQSVVDLPAGAESLVAVVVAVLDQEDDYEGQEQVLLVDLKTLTLHIVIGLLYDDDDINDKVNLFLILNECLFYSLFLKIFCYEDLYF</sequence>
<proteinExistence type="predicted"/>
<name>A0A1I7WSS2_HETBA</name>
<dbReference type="AlphaFoldDB" id="A0A1I7WSS2"/>
<dbReference type="WBParaSite" id="Hba_08190">
    <property type="protein sequence ID" value="Hba_08190"/>
    <property type="gene ID" value="Hba_08190"/>
</dbReference>
<protein>
    <submittedName>
        <fullName evidence="2">Uncharacterized protein</fullName>
    </submittedName>
</protein>
<evidence type="ECO:0000313" key="1">
    <source>
        <dbReference type="Proteomes" id="UP000095283"/>
    </source>
</evidence>
<evidence type="ECO:0000313" key="2">
    <source>
        <dbReference type="WBParaSite" id="Hba_08190"/>
    </source>
</evidence>
<dbReference type="Proteomes" id="UP000095283">
    <property type="component" value="Unplaced"/>
</dbReference>
<organism evidence="1 2">
    <name type="scientific">Heterorhabditis bacteriophora</name>
    <name type="common">Entomopathogenic nematode worm</name>
    <dbReference type="NCBI Taxonomy" id="37862"/>
    <lineage>
        <taxon>Eukaryota</taxon>
        <taxon>Metazoa</taxon>
        <taxon>Ecdysozoa</taxon>
        <taxon>Nematoda</taxon>
        <taxon>Chromadorea</taxon>
        <taxon>Rhabditida</taxon>
        <taxon>Rhabditina</taxon>
        <taxon>Rhabditomorpha</taxon>
        <taxon>Strongyloidea</taxon>
        <taxon>Heterorhabditidae</taxon>
        <taxon>Heterorhabditis</taxon>
    </lineage>
</organism>
<reference evidence="2" key="1">
    <citation type="submission" date="2016-11" db="UniProtKB">
        <authorList>
            <consortium name="WormBaseParasite"/>
        </authorList>
    </citation>
    <scope>IDENTIFICATION</scope>
</reference>
<keyword evidence="1" id="KW-1185">Reference proteome</keyword>
<accession>A0A1I7WSS2</accession>